<comment type="caution">
    <text evidence="6">The sequence shown here is derived from an EMBL/GenBank/DDBJ whole genome shotgun (WGS) entry which is preliminary data.</text>
</comment>
<dbReference type="PANTHER" id="PTHR32410:SF173">
    <property type="entry name" value="C1 DOMAIN FAMILY PROTEIN, PUTATIVE-RELATED"/>
    <property type="match status" value="1"/>
</dbReference>
<evidence type="ECO:0000256" key="1">
    <source>
        <dbReference type="ARBA" id="ARBA00022723"/>
    </source>
</evidence>
<keyword evidence="1" id="KW-0479">Metal-binding</keyword>
<feature type="domain" description="Phorbol-ester/DAG-type" evidence="5">
    <location>
        <begin position="545"/>
        <end position="595"/>
    </location>
</feature>
<dbReference type="AlphaFoldDB" id="A0A6A2Z4G2"/>
<dbReference type="Proteomes" id="UP000436088">
    <property type="component" value="Unassembled WGS sequence"/>
</dbReference>
<keyword evidence="7" id="KW-1185">Reference proteome</keyword>
<reference evidence="6" key="1">
    <citation type="submission" date="2019-09" db="EMBL/GenBank/DDBJ databases">
        <title>Draft genome information of white flower Hibiscus syriacus.</title>
        <authorList>
            <person name="Kim Y.-M."/>
        </authorList>
    </citation>
    <scope>NUCLEOTIDE SEQUENCE [LARGE SCALE GENOMIC DNA]</scope>
    <source>
        <strain evidence="6">YM2019G1</strain>
    </source>
</reference>
<dbReference type="InterPro" id="IPR013083">
    <property type="entry name" value="Znf_RING/FYVE/PHD"/>
</dbReference>
<accession>A0A6A2Z4G2</accession>
<dbReference type="SMART" id="SM00109">
    <property type="entry name" value="C1"/>
    <property type="match status" value="8"/>
</dbReference>
<keyword evidence="4" id="KW-0862">Zinc</keyword>
<dbReference type="Pfam" id="PF03107">
    <property type="entry name" value="C1_2"/>
    <property type="match status" value="6"/>
</dbReference>
<dbReference type="InterPro" id="IPR053192">
    <property type="entry name" value="Vacuole_Formation_Reg"/>
</dbReference>
<dbReference type="SUPFAM" id="SSF57889">
    <property type="entry name" value="Cysteine-rich domain"/>
    <property type="match status" value="8"/>
</dbReference>
<evidence type="ECO:0000259" key="5">
    <source>
        <dbReference type="PROSITE" id="PS50081"/>
    </source>
</evidence>
<keyword evidence="2" id="KW-0677">Repeat</keyword>
<evidence type="ECO:0000256" key="4">
    <source>
        <dbReference type="ARBA" id="ARBA00022833"/>
    </source>
</evidence>
<evidence type="ECO:0000256" key="2">
    <source>
        <dbReference type="ARBA" id="ARBA00022737"/>
    </source>
</evidence>
<organism evidence="6 7">
    <name type="scientific">Hibiscus syriacus</name>
    <name type="common">Rose of Sharon</name>
    <dbReference type="NCBI Taxonomy" id="106335"/>
    <lineage>
        <taxon>Eukaryota</taxon>
        <taxon>Viridiplantae</taxon>
        <taxon>Streptophyta</taxon>
        <taxon>Embryophyta</taxon>
        <taxon>Tracheophyta</taxon>
        <taxon>Spermatophyta</taxon>
        <taxon>Magnoliopsida</taxon>
        <taxon>eudicotyledons</taxon>
        <taxon>Gunneridae</taxon>
        <taxon>Pentapetalae</taxon>
        <taxon>rosids</taxon>
        <taxon>malvids</taxon>
        <taxon>Malvales</taxon>
        <taxon>Malvaceae</taxon>
        <taxon>Malvoideae</taxon>
        <taxon>Hibiscus</taxon>
    </lineage>
</organism>
<sequence length="726" mass="83189">MALQHFSHRHPLVFVEKKSPESEKAYCSACGELISGPSFSCADCGFCLDKMCAEAPAKVNHPLHREHSLQLRVSLPYRSFCGLCEKILDKFAYRNRVLDLHIKCALLSKSIAEKGFGMLEDVPQKDALVSVENFPEKANDALCCACSKWSLDSAYFDLGNGILLHKKCLDLPLEINHFLHTQHSLILQFNTEYLPCQICRSIRGLRFVYCCSPCKFAVHISCIELPTKINHLCHRNHPLFLQSNSESLPCKICQKTQDQGFVYSCSTCKISLHVNCATPPAIVKGEIHEHPFTLFWKRVPFICDACGTEGICASYTCSKCSLTVHKGCISLPRILRFPRHRHRLSHTFVLGQHEIKTRKCEACPEEVNAEHGVYCCDECDYIVHANCAKQYSWFSFDESEDADEQLKAKSAFVVIKETELGEDTAVASEIKHTRHQHNLVLSDDSEGDKVCDGCISSISTSFYYCSQCDFYFHRSCAESPLKKYLWFHFHQRPLILTLAGRVFRCRQCRYQFYSGFAYKCRMCDEDYSYFCLACALVSDTPTLPGHEHRLSYYESKRGLCSGCGDQLDGAFTCRDCNFAVDWKCLRLPNNILHRCDDHPLILTYHEDNLYSKYNYCDVCERRKEYTNQSFYHCAMCRTSAHRQCAVKEYTFMKLGGSYRLRNHPHSVTFTRSISTCHMCHQPCLDLSLECLHNGCDYIVHWDCITSSLQIHSWDSSYIRREDAGTS</sequence>
<dbReference type="OrthoDB" id="929510at2759"/>
<dbReference type="PROSITE" id="PS50081">
    <property type="entry name" value="ZF_DAG_PE_2"/>
    <property type="match status" value="2"/>
</dbReference>
<proteinExistence type="predicted"/>
<dbReference type="InterPro" id="IPR046349">
    <property type="entry name" value="C1-like_sf"/>
</dbReference>
<name>A0A6A2Z4G2_HIBSY</name>
<dbReference type="EMBL" id="VEPZ02001219">
    <property type="protein sequence ID" value="KAE8686319.1"/>
    <property type="molecule type" value="Genomic_DNA"/>
</dbReference>
<dbReference type="InterPro" id="IPR004146">
    <property type="entry name" value="DC1"/>
</dbReference>
<evidence type="ECO:0000256" key="3">
    <source>
        <dbReference type="ARBA" id="ARBA00022771"/>
    </source>
</evidence>
<dbReference type="GO" id="GO:0008270">
    <property type="term" value="F:zinc ion binding"/>
    <property type="evidence" value="ECO:0007669"/>
    <property type="project" value="UniProtKB-KW"/>
</dbReference>
<dbReference type="Gene3D" id="3.30.40.10">
    <property type="entry name" value="Zinc/RING finger domain, C3HC4 (zinc finger)"/>
    <property type="match status" value="1"/>
</dbReference>
<keyword evidence="3" id="KW-0863">Zinc-finger</keyword>
<evidence type="ECO:0000313" key="7">
    <source>
        <dbReference type="Proteomes" id="UP000436088"/>
    </source>
</evidence>
<dbReference type="PANTHER" id="PTHR32410">
    <property type="entry name" value="CYSTEINE/HISTIDINE-RICH C1 DOMAIN FAMILY PROTEIN"/>
    <property type="match status" value="1"/>
</dbReference>
<protein>
    <submittedName>
        <fullName evidence="6">Cysteine/Histidine-rich C1 domain family protein</fullName>
    </submittedName>
</protein>
<feature type="domain" description="Phorbol-ester/DAG-type" evidence="5">
    <location>
        <begin position="345"/>
        <end position="395"/>
    </location>
</feature>
<evidence type="ECO:0000313" key="6">
    <source>
        <dbReference type="EMBL" id="KAE8686319.1"/>
    </source>
</evidence>
<dbReference type="InterPro" id="IPR001965">
    <property type="entry name" value="Znf_PHD"/>
</dbReference>
<dbReference type="InterPro" id="IPR002219">
    <property type="entry name" value="PKC_DAG/PE"/>
</dbReference>
<dbReference type="SMART" id="SM00249">
    <property type="entry name" value="PHD"/>
    <property type="match status" value="5"/>
</dbReference>
<gene>
    <name evidence="6" type="ORF">F3Y22_tig00111069pilonHSYRG00053</name>
</gene>